<proteinExistence type="predicted"/>
<evidence type="ECO:0000256" key="5">
    <source>
        <dbReference type="ARBA" id="ARBA00022989"/>
    </source>
</evidence>
<dbReference type="PANTHER" id="PTHR35512:SF1">
    <property type="entry name" value="OS11G0550900 PROTEIN"/>
    <property type="match status" value="1"/>
</dbReference>
<evidence type="ECO:0000256" key="4">
    <source>
        <dbReference type="ARBA" id="ARBA00022927"/>
    </source>
</evidence>
<evidence type="ECO:0000313" key="8">
    <source>
        <dbReference type="EMBL" id="KAK9819726.1"/>
    </source>
</evidence>
<keyword evidence="2" id="KW-0813">Transport</keyword>
<evidence type="ECO:0000313" key="9">
    <source>
        <dbReference type="Proteomes" id="UP001489004"/>
    </source>
</evidence>
<evidence type="ECO:0000256" key="7">
    <source>
        <dbReference type="ARBA" id="ARBA00023136"/>
    </source>
</evidence>
<gene>
    <name evidence="8" type="ORF">WJX72_001678</name>
</gene>
<dbReference type="GO" id="GO:0015031">
    <property type="term" value="P:protein transport"/>
    <property type="evidence" value="ECO:0007669"/>
    <property type="project" value="UniProtKB-KW"/>
</dbReference>
<dbReference type="InterPro" id="IPR003369">
    <property type="entry name" value="TatA/B/E"/>
</dbReference>
<comment type="subcellular location">
    <subcellularLocation>
        <location evidence="1">Membrane</location>
        <topology evidence="1">Single-pass membrane protein</topology>
    </subcellularLocation>
</comment>
<keyword evidence="4" id="KW-0653">Protein transport</keyword>
<comment type="caution">
    <text evidence="8">The sequence shown here is derived from an EMBL/GenBank/DDBJ whole genome shotgun (WGS) entry which is preliminary data.</text>
</comment>
<evidence type="ECO:0000256" key="1">
    <source>
        <dbReference type="ARBA" id="ARBA00004167"/>
    </source>
</evidence>
<keyword evidence="9" id="KW-1185">Reference proteome</keyword>
<keyword evidence="6" id="KW-0811">Translocation</keyword>
<organism evidence="8 9">
    <name type="scientific">[Myrmecia] bisecta</name>
    <dbReference type="NCBI Taxonomy" id="41462"/>
    <lineage>
        <taxon>Eukaryota</taxon>
        <taxon>Viridiplantae</taxon>
        <taxon>Chlorophyta</taxon>
        <taxon>core chlorophytes</taxon>
        <taxon>Trebouxiophyceae</taxon>
        <taxon>Trebouxiales</taxon>
        <taxon>Trebouxiaceae</taxon>
        <taxon>Myrmecia</taxon>
    </lineage>
</organism>
<keyword evidence="3" id="KW-0812">Transmembrane</keyword>
<evidence type="ECO:0000256" key="6">
    <source>
        <dbReference type="ARBA" id="ARBA00023010"/>
    </source>
</evidence>
<reference evidence="8 9" key="1">
    <citation type="journal article" date="2024" name="Nat. Commun.">
        <title>Phylogenomics reveals the evolutionary origins of lichenization in chlorophyte algae.</title>
        <authorList>
            <person name="Puginier C."/>
            <person name="Libourel C."/>
            <person name="Otte J."/>
            <person name="Skaloud P."/>
            <person name="Haon M."/>
            <person name="Grisel S."/>
            <person name="Petersen M."/>
            <person name="Berrin J.G."/>
            <person name="Delaux P.M."/>
            <person name="Dal Grande F."/>
            <person name="Keller J."/>
        </authorList>
    </citation>
    <scope>NUCLEOTIDE SEQUENCE [LARGE SCALE GENOMIC DNA]</scope>
    <source>
        <strain evidence="8 9">SAG 2043</strain>
    </source>
</reference>
<dbReference type="GO" id="GO:0016020">
    <property type="term" value="C:membrane"/>
    <property type="evidence" value="ECO:0007669"/>
    <property type="project" value="UniProtKB-ARBA"/>
</dbReference>
<dbReference type="EMBL" id="JALJOR010000003">
    <property type="protein sequence ID" value="KAK9819726.1"/>
    <property type="molecule type" value="Genomic_DNA"/>
</dbReference>
<dbReference type="Proteomes" id="UP001489004">
    <property type="component" value="Unassembled WGS sequence"/>
</dbReference>
<evidence type="ECO:0008006" key="10">
    <source>
        <dbReference type="Google" id="ProtNLM"/>
    </source>
</evidence>
<dbReference type="AlphaFoldDB" id="A0AAW1QET7"/>
<dbReference type="PANTHER" id="PTHR35512">
    <property type="entry name" value="OS11G0550900 PROTEIN"/>
    <property type="match status" value="1"/>
</dbReference>
<protein>
    <recommendedName>
        <fullName evidence="10">Sec-independent protein translocase protein TatB</fullName>
    </recommendedName>
</protein>
<dbReference type="Pfam" id="PF02416">
    <property type="entry name" value="TatA_B_E"/>
    <property type="match status" value="1"/>
</dbReference>
<keyword evidence="5" id="KW-1133">Transmembrane helix</keyword>
<evidence type="ECO:0000256" key="2">
    <source>
        <dbReference type="ARBA" id="ARBA00022448"/>
    </source>
</evidence>
<sequence>MVLGLGYGELLVYLVVAAVVIGPKDLPKVARAAGRLTGQAASYVSTARSRMLTFAEETELTKLHQEMQESMHQLQAIRAELRSGVNLMNPGPLAQRALRHIAQQDGLAPLPVSALAAGRAPSRAGSVPSGSDIMLDALAEEEVAHAARRFMSSASGQQSQA</sequence>
<name>A0AAW1QET7_9CHLO</name>
<dbReference type="Gene3D" id="1.20.5.3310">
    <property type="match status" value="1"/>
</dbReference>
<accession>A0AAW1QET7</accession>
<evidence type="ECO:0000256" key="3">
    <source>
        <dbReference type="ARBA" id="ARBA00022692"/>
    </source>
</evidence>
<keyword evidence="7" id="KW-0472">Membrane</keyword>